<reference evidence="2 3" key="1">
    <citation type="journal article" date="2013" name="Nature">
        <title>Insights into bilaterian evolution from three spiralian genomes.</title>
        <authorList>
            <person name="Simakov O."/>
            <person name="Marletaz F."/>
            <person name="Cho S.J."/>
            <person name="Edsinger-Gonzales E."/>
            <person name="Havlak P."/>
            <person name="Hellsten U."/>
            <person name="Kuo D.H."/>
            <person name="Larsson T."/>
            <person name="Lv J."/>
            <person name="Arendt D."/>
            <person name="Savage R."/>
            <person name="Osoegawa K."/>
            <person name="de Jong P."/>
            <person name="Grimwood J."/>
            <person name="Chapman J.A."/>
            <person name="Shapiro H."/>
            <person name="Aerts A."/>
            <person name="Otillar R.P."/>
            <person name="Terry A.Y."/>
            <person name="Boore J.L."/>
            <person name="Grigoriev I.V."/>
            <person name="Lindberg D.R."/>
            <person name="Seaver E.C."/>
            <person name="Weisblat D.A."/>
            <person name="Putnam N.H."/>
            <person name="Rokhsar D.S."/>
        </authorList>
    </citation>
    <scope>NUCLEOTIDE SEQUENCE [LARGE SCALE GENOMIC DNA]</scope>
</reference>
<dbReference type="CTD" id="20250906"/>
<proteinExistence type="predicted"/>
<feature type="chain" id="PRO_5004717041" evidence="1">
    <location>
        <begin position="21"/>
        <end position="102"/>
    </location>
</feature>
<evidence type="ECO:0000313" key="2">
    <source>
        <dbReference type="EMBL" id="ESO99027.1"/>
    </source>
</evidence>
<keyword evidence="3" id="KW-1185">Reference proteome</keyword>
<dbReference type="AlphaFoldDB" id="V4APA6"/>
<dbReference type="EMBL" id="KB201194">
    <property type="protein sequence ID" value="ESO99027.1"/>
    <property type="molecule type" value="Genomic_DNA"/>
</dbReference>
<dbReference type="Proteomes" id="UP000030746">
    <property type="component" value="Unassembled WGS sequence"/>
</dbReference>
<evidence type="ECO:0000256" key="1">
    <source>
        <dbReference type="SAM" id="SignalP"/>
    </source>
</evidence>
<gene>
    <name evidence="2" type="ORF">LOTGIDRAFT_238955</name>
</gene>
<dbReference type="HOGENOM" id="CLU_2280564_0_0_1"/>
<dbReference type="KEGG" id="lgi:LOTGIDRAFT_238955"/>
<protein>
    <submittedName>
        <fullName evidence="2">Uncharacterized protein</fullName>
    </submittedName>
</protein>
<name>V4APA6_LOTGI</name>
<accession>V4APA6</accession>
<dbReference type="RefSeq" id="XP_009050307.1">
    <property type="nucleotide sequence ID" value="XM_009052059.1"/>
</dbReference>
<organism evidence="2 3">
    <name type="scientific">Lottia gigantea</name>
    <name type="common">Giant owl limpet</name>
    <dbReference type="NCBI Taxonomy" id="225164"/>
    <lineage>
        <taxon>Eukaryota</taxon>
        <taxon>Metazoa</taxon>
        <taxon>Spiralia</taxon>
        <taxon>Lophotrochozoa</taxon>
        <taxon>Mollusca</taxon>
        <taxon>Gastropoda</taxon>
        <taxon>Patellogastropoda</taxon>
        <taxon>Lottioidea</taxon>
        <taxon>Lottiidae</taxon>
        <taxon>Lottia</taxon>
    </lineage>
</organism>
<sequence length="102" mass="11377">MNTNTIVMLLVVMIVVAVNAYDERQISPQAALCMENMERCSGQYRCCKGYNCEKMGNRRVCVRNSGGNGNCVSYGDRCTLNGSRRCCRGTCRRGMNGRSTCR</sequence>
<feature type="signal peptide" evidence="1">
    <location>
        <begin position="1"/>
        <end position="20"/>
    </location>
</feature>
<evidence type="ECO:0000313" key="3">
    <source>
        <dbReference type="Proteomes" id="UP000030746"/>
    </source>
</evidence>
<keyword evidence="1" id="KW-0732">Signal</keyword>
<dbReference type="GeneID" id="20250906"/>